<reference evidence="1" key="2">
    <citation type="submission" date="2025-09" db="UniProtKB">
        <authorList>
            <consortium name="EnsemblPlants"/>
        </authorList>
    </citation>
    <scope>IDENTIFICATION</scope>
</reference>
<sequence>MGVLDFAAMGAVEKVRSLVADHPQRHMQKGRTDGGALARIETRRRQEVGHGGSAPGRPNSPASPVEPPTTPLRPPEARSRSKGGAAPRSPPPRCDIRQADDEEAHESGAQFLAPGTYVLHDFSDTDSSVSVSNSMYRSVTPSPTESPTCALRQNDSSVHGAVATTDSDDARDLVDASVTEGSQESHVSSCIFDFGDDIWCPPPPEDEIDDVESRLFGFDDEEDNIGDTSNSFAPSCIRSNKTAGVDGVIDGSYQESVQNDLFRHFQALVAQLLKGEGVWLASNKDSKSWLEIVASLAWQAAYFVKPDTKKGGSMDPSDYVKIKCISGNPTDSNFVRGIVCSKNVKHKRMVSEHRNAKLLILGGAIDYQKVSNKLESIGTILEQEKEYLRTIVGKVESRRPNVLIVEKSVSSYAQELLAKDISLVLNVKRPLLERISRCTGGQIASSIDNIVSARLGKCDMFMVEKVLESSSSEHPEKRPSTKTLMFFEGCLKRLGCTILLRGTSLEELKKIKRVMQLAVFAAYHLSLETSFLADEGATVPRVLSMSAIGSREALTNTDHISAMSADHDSAGILRAAEEKYPHNATITQIFDGISTSPPSSQLDGKSLGIVSECTEPESLVHRVNSPVAADACQKAVLDKISMELCYLENSGNHIQLDDIRAGDLLDQNKLSYSYLPGTDNHQSILVSLSSICIPKNLACERSHLVRIKFYGSFDKPLGRYLRENLFDQAYCCSSCKEPSESHARCYMHQNGSLTISVRRLLSPKLPGEHDGRIWMWHRCMKCKFKDGMPPSTHRVTMSDAAWGLSFGKFLELSFSNHATANRIASCGHSLQRDCLRFYGYGNMVAAFHYSPMATISVNLPPPVLNFDCHGMQDWVKGEAATVFDEMESLHMEVYGFLTNIEKSSVSLDEPGKAGIQRQIIEMKDLLNRERREYEGLLLPVMEGCGHSTKSTFGTLELNRVRRGLLLDAYIWDCRLCNIDSHKSNGHIYRTGTSNPENLQATCIKEDKSELLQTVTLHEETHDELATGPWRSSISPRKSLLSREGHSIDDGTVLVETDLPTGLDGLVSGAGDLDVVFSKFDALGNGQCLSKDSIKTVPVERLPSLASILSDKIDMAWSGSSELHCTLPQDLTTGGNGSLSLVGNPSHKKVISPVRVHSFDSVFSLHEQEQTGLLPASLHLSLKMKSTQSFRDLTSLVKDPVTNMRRAFSQISPRSRGNLNVILTRAPTYLKSISHMVSDGARLLLPHIGSEGALVVAVYDDEPTSIVAYAMTSQEYVEQVAGKLDTKSSFQHVSNYAAVSSNGLEKSLPSQESPSDFKGTHFKFSFDDEAFSADNTKFSVTCYFARQFASLRKKCCPNGIDYIRSLSRCKKWSAHGGKSNVYFAKTMDDRFIIKQVTKTELDSFIEFAPHYFRHLTQSVTSGSPTCLAKILGLYQVSIKGMKGGREVKMDLMVMENIFFQRTISRVYDLKGSVRSRYNSDTSSHNKVLLDSNLIEEQHTQPIFLGIKAKQRLERAVWNDTSVLASLDVMDYSLLVGIDEEKNELVIGIIDVLRQYTWDKQLETWVKASGILGGPKNETPTVISPVQYKKRFRKAMSKYFVAVPDQWVFVNMSPCQQKASFILPGNFLTSAGVNRDG</sequence>
<name>A0ACD5XWN2_AVESA</name>
<evidence type="ECO:0000313" key="2">
    <source>
        <dbReference type="Proteomes" id="UP001732700"/>
    </source>
</evidence>
<dbReference type="Proteomes" id="UP001732700">
    <property type="component" value="Chromosome 5C"/>
</dbReference>
<dbReference type="EnsemblPlants" id="AVESA.00010b.r2.5CG0890570.1">
    <property type="protein sequence ID" value="AVESA.00010b.r2.5CG0890570.1.CDS"/>
    <property type="gene ID" value="AVESA.00010b.r2.5CG0890570"/>
</dbReference>
<evidence type="ECO:0000313" key="1">
    <source>
        <dbReference type="EnsemblPlants" id="AVESA.00010b.r2.5CG0890570.1.CDS"/>
    </source>
</evidence>
<keyword evidence="2" id="KW-1185">Reference proteome</keyword>
<organism evidence="1 2">
    <name type="scientific">Avena sativa</name>
    <name type="common">Oat</name>
    <dbReference type="NCBI Taxonomy" id="4498"/>
    <lineage>
        <taxon>Eukaryota</taxon>
        <taxon>Viridiplantae</taxon>
        <taxon>Streptophyta</taxon>
        <taxon>Embryophyta</taxon>
        <taxon>Tracheophyta</taxon>
        <taxon>Spermatophyta</taxon>
        <taxon>Magnoliopsida</taxon>
        <taxon>Liliopsida</taxon>
        <taxon>Poales</taxon>
        <taxon>Poaceae</taxon>
        <taxon>BOP clade</taxon>
        <taxon>Pooideae</taxon>
        <taxon>Poodae</taxon>
        <taxon>Poeae</taxon>
        <taxon>Poeae Chloroplast Group 1 (Aveneae type)</taxon>
        <taxon>Aveninae</taxon>
        <taxon>Avena</taxon>
    </lineage>
</organism>
<accession>A0ACD5XWN2</accession>
<protein>
    <submittedName>
        <fullName evidence="1">Uncharacterized protein</fullName>
    </submittedName>
</protein>
<reference evidence="1" key="1">
    <citation type="submission" date="2021-05" db="EMBL/GenBank/DDBJ databases">
        <authorList>
            <person name="Scholz U."/>
            <person name="Mascher M."/>
            <person name="Fiebig A."/>
        </authorList>
    </citation>
    <scope>NUCLEOTIDE SEQUENCE [LARGE SCALE GENOMIC DNA]</scope>
</reference>
<proteinExistence type="predicted"/>